<dbReference type="PROSITE" id="PS00411">
    <property type="entry name" value="KINESIN_MOTOR_1"/>
    <property type="match status" value="1"/>
</dbReference>
<evidence type="ECO:0000313" key="11">
    <source>
        <dbReference type="EnsemblMetazoa" id="XP_026301567"/>
    </source>
</evidence>
<dbReference type="GO" id="GO:0000278">
    <property type="term" value="P:mitotic cell cycle"/>
    <property type="evidence" value="ECO:0007669"/>
    <property type="project" value="TreeGrafter"/>
</dbReference>
<dbReference type="GO" id="GO:0005874">
    <property type="term" value="C:microtubule"/>
    <property type="evidence" value="ECO:0007669"/>
    <property type="project" value="TreeGrafter"/>
</dbReference>
<feature type="coiled-coil region" evidence="8">
    <location>
        <begin position="2179"/>
        <end position="2273"/>
    </location>
</feature>
<evidence type="ECO:0000256" key="9">
    <source>
        <dbReference type="SAM" id="MobiDB-lite"/>
    </source>
</evidence>
<feature type="coiled-coil region" evidence="8">
    <location>
        <begin position="3061"/>
        <end position="3088"/>
    </location>
</feature>
<evidence type="ECO:0000256" key="7">
    <source>
        <dbReference type="PROSITE-ProRule" id="PRU00283"/>
    </source>
</evidence>
<evidence type="ECO:0000256" key="1">
    <source>
        <dbReference type="ARBA" id="ARBA00004245"/>
    </source>
</evidence>
<feature type="coiled-coil region" evidence="8">
    <location>
        <begin position="672"/>
        <end position="792"/>
    </location>
</feature>
<dbReference type="PANTHER" id="PTHR47968:SF75">
    <property type="entry name" value="CENTROMERE-ASSOCIATED PROTEIN E"/>
    <property type="match status" value="1"/>
</dbReference>
<dbReference type="InterPro" id="IPR019821">
    <property type="entry name" value="Kinesin_motor_CS"/>
</dbReference>
<feature type="coiled-coil region" evidence="8">
    <location>
        <begin position="2436"/>
        <end position="2564"/>
    </location>
</feature>
<keyword evidence="6" id="KW-0963">Cytoplasm</keyword>
<feature type="coiled-coil region" evidence="8">
    <location>
        <begin position="1509"/>
        <end position="1593"/>
    </location>
</feature>
<keyword evidence="12" id="KW-1185">Reference proteome</keyword>
<feature type="coiled-coil region" evidence="8">
    <location>
        <begin position="2871"/>
        <end position="3006"/>
    </location>
</feature>
<feature type="coiled-coil region" evidence="8">
    <location>
        <begin position="2633"/>
        <end position="2829"/>
    </location>
</feature>
<keyword evidence="2 7" id="KW-0547">Nucleotide-binding</keyword>
<evidence type="ECO:0000256" key="8">
    <source>
        <dbReference type="SAM" id="Coils"/>
    </source>
</evidence>
<accession>A0A8B8HC05</accession>
<dbReference type="GO" id="GO:0003777">
    <property type="term" value="F:microtubule motor activity"/>
    <property type="evidence" value="ECO:0007669"/>
    <property type="project" value="InterPro"/>
</dbReference>
<dbReference type="Proteomes" id="UP000005203">
    <property type="component" value="Linkage group LG16"/>
</dbReference>
<dbReference type="PROSITE" id="PS50067">
    <property type="entry name" value="KINESIN_MOTOR_2"/>
    <property type="match status" value="1"/>
</dbReference>
<organism evidence="11">
    <name type="scientific">Apis mellifera</name>
    <name type="common">Honeybee</name>
    <dbReference type="NCBI Taxonomy" id="7460"/>
    <lineage>
        <taxon>Eukaryota</taxon>
        <taxon>Metazoa</taxon>
        <taxon>Ecdysozoa</taxon>
        <taxon>Arthropoda</taxon>
        <taxon>Hexapoda</taxon>
        <taxon>Insecta</taxon>
        <taxon>Pterygota</taxon>
        <taxon>Neoptera</taxon>
        <taxon>Endopterygota</taxon>
        <taxon>Hymenoptera</taxon>
        <taxon>Apocrita</taxon>
        <taxon>Aculeata</taxon>
        <taxon>Apoidea</taxon>
        <taxon>Anthophila</taxon>
        <taxon>Apidae</taxon>
        <taxon>Apis</taxon>
    </lineage>
</organism>
<evidence type="ECO:0000256" key="5">
    <source>
        <dbReference type="ARBA" id="ARBA00023175"/>
    </source>
</evidence>
<dbReference type="PRINTS" id="PR00380">
    <property type="entry name" value="KINESINHEAVY"/>
</dbReference>
<dbReference type="OrthoDB" id="21525at2759"/>
<dbReference type="GeneID" id="725469"/>
<dbReference type="OMA" id="HMEEEKT"/>
<feature type="compositionally biased region" description="Polar residues" evidence="9">
    <location>
        <begin position="3095"/>
        <end position="3106"/>
    </location>
</feature>
<dbReference type="PANTHER" id="PTHR47968">
    <property type="entry name" value="CENTROMERE PROTEIN E"/>
    <property type="match status" value="1"/>
</dbReference>
<feature type="binding site" evidence="7">
    <location>
        <begin position="88"/>
        <end position="95"/>
    </location>
    <ligand>
        <name>ATP</name>
        <dbReference type="ChEBI" id="CHEBI:30616"/>
    </ligand>
</feature>
<keyword evidence="6" id="KW-0206">Cytoskeleton</keyword>
<keyword evidence="3 7" id="KW-0067">ATP-binding</keyword>
<dbReference type="Pfam" id="PF00225">
    <property type="entry name" value="Kinesin"/>
    <property type="match status" value="1"/>
</dbReference>
<evidence type="ECO:0000313" key="13">
    <source>
        <dbReference type="RefSeq" id="XP_026301567.1"/>
    </source>
</evidence>
<feature type="domain" description="Kinesin motor" evidence="10">
    <location>
        <begin position="4"/>
        <end position="327"/>
    </location>
</feature>
<keyword evidence="4 8" id="KW-0175">Coiled coil</keyword>
<dbReference type="FunFam" id="3.40.850.10:FF:000177">
    <property type="entry name" value="Kinesin-like protein"/>
    <property type="match status" value="1"/>
</dbReference>
<dbReference type="InterPro" id="IPR036961">
    <property type="entry name" value="Kinesin_motor_dom_sf"/>
</dbReference>
<proteinExistence type="inferred from homology"/>
<reference evidence="11" key="1">
    <citation type="submission" date="2021-01" db="UniProtKB">
        <authorList>
            <consortium name="EnsemblMetazoa"/>
        </authorList>
    </citation>
    <scope>IDENTIFICATION</scope>
    <source>
        <strain evidence="11">DH4</strain>
    </source>
</reference>
<evidence type="ECO:0000256" key="6">
    <source>
        <dbReference type="ARBA" id="ARBA00023212"/>
    </source>
</evidence>
<dbReference type="SUPFAM" id="SSF52540">
    <property type="entry name" value="P-loop containing nucleoside triphosphate hydrolases"/>
    <property type="match status" value="1"/>
</dbReference>
<comment type="subcellular location">
    <subcellularLocation>
        <location evidence="1">Cytoplasm</location>
        <location evidence="1">Cytoskeleton</location>
    </subcellularLocation>
</comment>
<evidence type="ECO:0000259" key="10">
    <source>
        <dbReference type="PROSITE" id="PS50067"/>
    </source>
</evidence>
<dbReference type="RefSeq" id="XP_026301567.1">
    <property type="nucleotide sequence ID" value="XM_026445782.1"/>
</dbReference>
<dbReference type="GO" id="GO:0008017">
    <property type="term" value="F:microtubule binding"/>
    <property type="evidence" value="ECO:0007669"/>
    <property type="project" value="InterPro"/>
</dbReference>
<reference evidence="13" key="2">
    <citation type="submission" date="2025-04" db="UniProtKB">
        <authorList>
            <consortium name="RefSeq"/>
        </authorList>
    </citation>
    <scope>IDENTIFICATION</scope>
    <source>
        <strain evidence="13">DH4</strain>
        <tissue evidence="13">Whole body</tissue>
    </source>
</reference>
<feature type="coiled-coil region" evidence="8">
    <location>
        <begin position="818"/>
        <end position="1065"/>
    </location>
</feature>
<dbReference type="Gene3D" id="3.40.850.10">
    <property type="entry name" value="Kinesin motor domain"/>
    <property type="match status" value="1"/>
</dbReference>
<evidence type="ECO:0000256" key="2">
    <source>
        <dbReference type="ARBA" id="ARBA00022741"/>
    </source>
</evidence>
<sequence>MSDSIKVAIKVRPLIKREKDDNLSIQWIVQENSIVSTDLEIKKRGDGRFIFDHIFDVNASNSDVFNVVVKPIVNAAVNGFNGTVFAYGQTSSGKTYTMMGGTEELGIIPLAIQYMFDTIANTMGREFLLRVSYLEIYNERVNDLLNKNGIDLKLKEDGNGQVILLCKEEITNSPENVLSIMKKGNKNRRTGETNMNERSSRSHTIFRITIESREAGGDSDSAIQVSQLNLIDLAGSERARQTGATGERFKEGRHINLSLSTLGLVIKQLSESQDNQKHVNFRDSKLTRLLQNSLGGNAMTAIICAVTPVALEETQCTLSFAYRAKSVKNKPQINEVMSDGALLKRYAKQLAKLQQELEKIKNENRSEEVKEMESKLQEKDRINQLLEERIELLKTRIVSGDNTNQKDSLKYEFKRRQTWGGPGMFNHHLAVFQSKTGLPTIKEISEIPNRKSIIQSMDIMNQTFQTAFTDFELELFETERERESRENISDSDEESFVIKHKNRVTFRDDVVNIKPKNNSFDVTPEKSNSYTQTVSYQISPSTPKHVLRRYITDLTKEFVELREFTTLERQLICQCHTQDLQTEIKQADEIKSTLKYYKPEYNSEVKEQLVNLNLAEETNLEYIISELCIKLNQIQKQNISEKKLLEKKIKDITSEKNEFEYISRELRAELKNKTAELDLKIMSEENVRQEETSKISELEKKIEDIISEKNKLECININLHNDSTKKITELQKQVENITSEKNEFEHMRRELHIELNKKSIELEKMKNNSENIETISNRIIELETIIENITTEKNKFKCINDDLHTELNRISAEFALQIASEQTEKQKVIEKVSELEKHIEEINSNKNENFNIELKNELDKKIIDLELKIESEQALNQEAVEKISKLEKKIENIISEKNELEIMNTEFSKNASELKSMITSQQTVYQKANDKITELEEKLENTISEKNEFQRINIELRAELDKKCSEFELTIMSKENENLIAMEKISEIEKQIINIAFEKNELERINNELRIELEQKNFELKEKIMTEESKNLKIMEKIFELETQIDNITSEKDEYKRINIELRAELNAKISELNLHVISNEIDNQTDTKMTSEDIELKCINDELYTKLNQTTNDLKTKISIVKETEYQNTTSMKFEKNEQCYINKDLCIKLAKKISALKTKVITEKIENQKIKEIIDELEIEIENIISKNNEIEHTITQLYFDLDKKTSTLESEQIKNQKTRKISELNKQIECIMSEQNENLNNLNLELEEKSSELESRMLKQITCKEDIKATSELEKQIENTNLQNNELENVIELYYTENKEVLQDIQTTNQDLKDQLKNESNLSFLTMNETNADNLHLSLNIEAEKSYLEETLQLKSQELEDIKNDVQSLKTDIKNLQETIYLLTTENMEMTTKLTIEQENAKQTEINLQKTIDELYTRIYQVTNEKITLQSDLAALNDQLESMHSKMPTVYNEKELFESYQNKIDKLTTENIELSASIAEKNIELENIKESKSLLYDHDCIYKKEVVILKEQNECLQMENNELSTELIDKIEENDMLKEQCDILKIKIEQSLVLNENVAENDIEHLKTENNNLKLEIAELKTKVTILSEENEKFSTSLLESIDNLDSVQNEKSCNNSLHLSKIFNDSTDINEIEQEILETDEKLENKVITLQNKIDHLTRLNKRLSDLKLTSCNQCIHLRNMNESYRALKLETKILNQKLKDLQRKYDRKCMDTDILKNKVNEELNSSEHDLSSNVVFVNEMNVSFVEKKIQNLNDELQTLKTEHDKLLILYENEHTDSKLLQSDMIVNASNTQESQSKKNKSENRIEQIQNYIDHIRNDIDKIKENSINFNAILNEFKSEKINLLDEINNLKDINEELEQKILNNESTAINKIQILENELINMNKEIDRFTTQEKKLETQRIMLEVELEGLKVEEEKKNILINELNEHIFSLKNELDLITNQRNELINSTTIKCKEEELKYLKEQCEKFEKEKLQSKELEHHNILKIKELEICVNDLQRNITNQENISKEYQEKNINFEKLLQEKEEEKHNLIEKLQANETKIIDIKNNLKMEYKNELDSMVLQYQQYVKENDNNIKKLNDTLNKYIDENLNLTQELTNLRNIKEKLNEITTEKDHLFDEQKKLINDKEQFYEELNDVKKCIIKELSSLKCNINLPNFSSKSANEIFVIFLQTLLSKEEEVIKTVRETYEKEKQKVEEEKQQCIDTERRTGMWAKELEAEIEKLQTDLTEEERSHKEYQNKIFQLEHFLKESNHENEMLKEKMKTLETDFIYLQTEFDKQHKVDSQQEEAIFEAQKREKEAQEMFKNKEVELQLKLKSEKEMYEKKINNFIQTIECYKTKNFELNNTIEGLEINEKQLKNIIEANSSEIKKKNENIEKINAEFEQLTQVYNEINQEMRQKNSHIEEITTILKNKCDLLSEYKIKLETILPEYEMLKEHVKDQKLTIEQCKEEIEVLRKEREEQLEIIKDKLNTEEIKNASLSKHLNELNNKNISIIEELNSLKEKFKELQETNIKLERKIRNSTSKIKAEAEIEELKELNKRLQNNLEGASNRVAEFQEIKNQTLKDLIDIKGKYEFILQENNELKKTFSLYNLKHITSNSLIDESKYDALLLEKNKIALELEDKKILLNQKDKDIKEHVTQIQKLIDKNKELDDELEEYAAVIRERDIEISKLEEKLYSRFSENVLINELEEKLKYRNEENEKLRDQVDALRMRLQMNVEENIKSQNENIVRDLTKQNLELQTKLSFYKKQIDDNKFKEIHMEQLQNLNKKLQNDLRDANHRIKELEEEKNKIIKKLEAHKLLLNQKDKEIKEYINKVQDLTIKNKSLIQIQYNKNEFDNEMESIHSREISNLSNLDLYSTKDESNNDIKQKLEFFMLENRKLKDEIRKLQMKLRIEVHENSMFKDNKKNQYKTDISDKDIEIYENKYEELKKKIHELELQLVSKNGKIATLEIQIQSENFPYQRKCKELEELVLAFRNKNAELNNEVKKLQRTVNDINAWECDICRRWRINRKDQACQTIPNNTVRFCGTNSGVVEDHVKIEKLEKEKMLMKDLCRSRARQIRELQDRLKELEEIQSSFSLKPHEVLQDKSNQQNSNVTKLSRHLDIRKNP</sequence>
<feature type="region of interest" description="Disordered" evidence="9">
    <location>
        <begin position="3089"/>
        <end position="3117"/>
    </location>
</feature>
<dbReference type="SMART" id="SM00129">
    <property type="entry name" value="KISc"/>
    <property type="match status" value="1"/>
</dbReference>
<comment type="similarity">
    <text evidence="7">Belongs to the TRAFAC class myosin-kinesin ATPase superfamily. Kinesin family.</text>
</comment>
<feature type="coiled-coil region" evidence="8">
    <location>
        <begin position="343"/>
        <end position="396"/>
    </location>
</feature>
<dbReference type="InterPro" id="IPR027417">
    <property type="entry name" value="P-loop_NTPase"/>
</dbReference>
<dbReference type="GO" id="GO:0005524">
    <property type="term" value="F:ATP binding"/>
    <property type="evidence" value="ECO:0007669"/>
    <property type="project" value="UniProtKB-UniRule"/>
</dbReference>
<keyword evidence="5 7" id="KW-0505">Motor protein</keyword>
<dbReference type="KEGG" id="ame:725469"/>
<evidence type="ECO:0000313" key="12">
    <source>
        <dbReference type="Proteomes" id="UP000005203"/>
    </source>
</evidence>
<feature type="coiled-coil region" evidence="8">
    <location>
        <begin position="1169"/>
        <end position="1389"/>
    </location>
</feature>
<feature type="coiled-coil region" evidence="8">
    <location>
        <begin position="1747"/>
        <end position="1774"/>
    </location>
</feature>
<gene>
    <name evidence="13" type="primary">LOC725469</name>
</gene>
<protein>
    <submittedName>
        <fullName evidence="13">Kinesin-related protein 4</fullName>
    </submittedName>
</protein>
<dbReference type="InterPro" id="IPR027640">
    <property type="entry name" value="Kinesin-like_fam"/>
</dbReference>
<feature type="coiled-coil region" evidence="8">
    <location>
        <begin position="1803"/>
        <end position="2124"/>
    </location>
</feature>
<accession>A0A7M7MVF6</accession>
<dbReference type="InterPro" id="IPR001752">
    <property type="entry name" value="Kinesin_motor_dom"/>
</dbReference>
<name>A0A7M7MVF6_APIME</name>
<evidence type="ECO:0000256" key="4">
    <source>
        <dbReference type="ARBA" id="ARBA00023054"/>
    </source>
</evidence>
<dbReference type="EnsemblMetazoa" id="XM_026445782">
    <property type="protein sequence ID" value="XP_026301567"/>
    <property type="gene ID" value="LOC725469"/>
</dbReference>
<evidence type="ECO:0000256" key="3">
    <source>
        <dbReference type="ARBA" id="ARBA00022840"/>
    </source>
</evidence>
<dbReference type="GO" id="GO:0007018">
    <property type="term" value="P:microtubule-based movement"/>
    <property type="evidence" value="ECO:0007669"/>
    <property type="project" value="InterPro"/>
</dbReference>
<feature type="coiled-coil region" evidence="8">
    <location>
        <begin position="1633"/>
        <end position="1709"/>
    </location>
</feature>
<feature type="coiled-coil region" evidence="8">
    <location>
        <begin position="2366"/>
        <end position="2400"/>
    </location>
</feature>